<dbReference type="PATRIC" id="fig|269796.9.peg.680"/>
<feature type="compositionally biased region" description="Basic and acidic residues" evidence="1">
    <location>
        <begin position="27"/>
        <end position="38"/>
    </location>
</feature>
<dbReference type="RefSeq" id="WP_011388383.1">
    <property type="nucleotide sequence ID" value="NC_007643.1"/>
</dbReference>
<dbReference type="eggNOG" id="COG5012">
    <property type="taxonomic scope" value="Bacteria"/>
</dbReference>
<accession>Q2RWR6</accession>
<keyword evidence="3" id="KW-1185">Reference proteome</keyword>
<dbReference type="STRING" id="269796.Rru_A0625"/>
<dbReference type="HOGENOM" id="CLU_1650812_0_0_5"/>
<name>Q2RWR6_RHORT</name>
<dbReference type="EMBL" id="CP000230">
    <property type="protein sequence ID" value="ABC21429.1"/>
    <property type="molecule type" value="Genomic_DNA"/>
</dbReference>
<evidence type="ECO:0000313" key="2">
    <source>
        <dbReference type="EMBL" id="ABC21429.1"/>
    </source>
</evidence>
<dbReference type="KEGG" id="rru:Rru_A0625"/>
<protein>
    <submittedName>
        <fullName evidence="2">Uncharacterized protein</fullName>
    </submittedName>
</protein>
<sequence length="181" mass="20242">MSFSGQLVEAESVWTRRRPGKVASPAKEQRLGGRDGRGDSRQSLFKVIENEIIPRLLLLHGVPVQDTRKEAEASAESRDVEVFARMILGEDIDTVLSEVERRVLRGMPLDSVYQRLLMPAARCLREMGAADKIAFVDVTIGLMNVQLVAREIKRWIDDGTMPRRRVSDAAIAAPMRRSMGA</sequence>
<dbReference type="EnsemblBacteria" id="ABC21429">
    <property type="protein sequence ID" value="ABC21429"/>
    <property type="gene ID" value="Rru_A0625"/>
</dbReference>
<gene>
    <name evidence="2" type="ordered locus">Rru_A0625</name>
</gene>
<dbReference type="AlphaFoldDB" id="Q2RWR6"/>
<evidence type="ECO:0000313" key="3">
    <source>
        <dbReference type="Proteomes" id="UP000001929"/>
    </source>
</evidence>
<feature type="region of interest" description="Disordered" evidence="1">
    <location>
        <begin position="18"/>
        <end position="38"/>
    </location>
</feature>
<proteinExistence type="predicted"/>
<dbReference type="Proteomes" id="UP000001929">
    <property type="component" value="Chromosome"/>
</dbReference>
<organism evidence="2 3">
    <name type="scientific">Rhodospirillum rubrum (strain ATCC 11170 / ATH 1.1.1 / DSM 467 / LMG 4362 / NCIMB 8255 / S1)</name>
    <dbReference type="NCBI Taxonomy" id="269796"/>
    <lineage>
        <taxon>Bacteria</taxon>
        <taxon>Pseudomonadati</taxon>
        <taxon>Pseudomonadota</taxon>
        <taxon>Alphaproteobacteria</taxon>
        <taxon>Rhodospirillales</taxon>
        <taxon>Rhodospirillaceae</taxon>
        <taxon>Rhodospirillum</taxon>
    </lineage>
</organism>
<evidence type="ECO:0000256" key="1">
    <source>
        <dbReference type="SAM" id="MobiDB-lite"/>
    </source>
</evidence>
<reference evidence="2 3" key="1">
    <citation type="journal article" date="2011" name="Stand. Genomic Sci.">
        <title>Complete genome sequence of Rhodospirillum rubrum type strain (S1).</title>
        <authorList>
            <person name="Munk A.C."/>
            <person name="Copeland A."/>
            <person name="Lucas S."/>
            <person name="Lapidus A."/>
            <person name="Del Rio T.G."/>
            <person name="Barry K."/>
            <person name="Detter J.C."/>
            <person name="Hammon N."/>
            <person name="Israni S."/>
            <person name="Pitluck S."/>
            <person name="Brettin T."/>
            <person name="Bruce D."/>
            <person name="Han C."/>
            <person name="Tapia R."/>
            <person name="Gilna P."/>
            <person name="Schmutz J."/>
            <person name="Larimer F."/>
            <person name="Land M."/>
            <person name="Kyrpides N.C."/>
            <person name="Mavromatis K."/>
            <person name="Richardson P."/>
            <person name="Rohde M."/>
            <person name="Goker M."/>
            <person name="Klenk H.P."/>
            <person name="Zhang Y."/>
            <person name="Roberts G.P."/>
            <person name="Reslewic S."/>
            <person name="Schwartz D.C."/>
        </authorList>
    </citation>
    <scope>NUCLEOTIDE SEQUENCE [LARGE SCALE GENOMIC DNA]</scope>
    <source>
        <strain evidence="3">ATCC 11170 / ATH 1.1.1 / DSM 467 / LMG 4362 / NCIMB 8255 / S1</strain>
    </source>
</reference>